<keyword evidence="9" id="KW-1185">Reference proteome</keyword>
<feature type="binding site" evidence="7">
    <location>
        <position position="97"/>
    </location>
    <ligand>
        <name>Zn(2+)</name>
        <dbReference type="ChEBI" id="CHEBI:29105"/>
        <note>catalytic</note>
    </ligand>
</feature>
<dbReference type="EC" id="3.1.-.-" evidence="7"/>
<dbReference type="Gene3D" id="3.40.390.30">
    <property type="entry name" value="Metalloproteases ('zincins'), catalytic domain"/>
    <property type="match status" value="1"/>
</dbReference>
<keyword evidence="7" id="KW-0690">Ribosome biogenesis</keyword>
<protein>
    <recommendedName>
        <fullName evidence="7">Endoribonuclease YbeY</fullName>
        <ecNumber evidence="7">3.1.-.-</ecNumber>
    </recommendedName>
</protein>
<keyword evidence="2 7" id="KW-0540">Nuclease</keyword>
<comment type="cofactor">
    <cofactor evidence="7">
        <name>Zn(2+)</name>
        <dbReference type="ChEBI" id="CHEBI:29105"/>
    </cofactor>
    <text evidence="7">Binds 1 zinc ion.</text>
</comment>
<evidence type="ECO:0000256" key="3">
    <source>
        <dbReference type="ARBA" id="ARBA00022723"/>
    </source>
</evidence>
<comment type="subcellular location">
    <subcellularLocation>
        <location evidence="7">Cytoplasm</location>
    </subcellularLocation>
</comment>
<dbReference type="Proteomes" id="UP000786183">
    <property type="component" value="Unassembled WGS sequence"/>
</dbReference>
<evidence type="ECO:0000256" key="1">
    <source>
        <dbReference type="ARBA" id="ARBA00010875"/>
    </source>
</evidence>
<evidence type="ECO:0000313" key="9">
    <source>
        <dbReference type="Proteomes" id="UP000786183"/>
    </source>
</evidence>
<dbReference type="PANTHER" id="PTHR46986">
    <property type="entry name" value="ENDORIBONUCLEASE YBEY, CHLOROPLASTIC"/>
    <property type="match status" value="1"/>
</dbReference>
<gene>
    <name evidence="7 8" type="primary">ybeY</name>
    <name evidence="8" type="ORF">AVCANL283_00145</name>
</gene>
<reference evidence="8 9" key="1">
    <citation type="submission" date="2020-07" db="EMBL/GenBank/DDBJ databases">
        <title>Transfer of Campylobacter canadensis to the novel genus Avispirillum gen. nov., that also includes two novel species recovered from migratory waterfowl: Avispirillum anseris sp. nov. and Avispirillum brantae sp. nov.</title>
        <authorList>
            <person name="Miller W.G."/>
            <person name="Chapman M.H."/>
            <person name="Yee E."/>
            <person name="Inglis G.D."/>
        </authorList>
    </citation>
    <scope>NUCLEOTIDE SEQUENCE [LARGE SCALE GENOMIC DNA]</scope>
    <source>
        <strain evidence="8 9">L283</strain>
    </source>
</reference>
<dbReference type="Pfam" id="PF02130">
    <property type="entry name" value="YbeY"/>
    <property type="match status" value="1"/>
</dbReference>
<feature type="binding site" evidence="7">
    <location>
        <position position="101"/>
    </location>
    <ligand>
        <name>Zn(2+)</name>
        <dbReference type="ChEBI" id="CHEBI:29105"/>
        <note>catalytic</note>
    </ligand>
</feature>
<evidence type="ECO:0000256" key="6">
    <source>
        <dbReference type="ARBA" id="ARBA00022833"/>
    </source>
</evidence>
<evidence type="ECO:0000256" key="2">
    <source>
        <dbReference type="ARBA" id="ARBA00022722"/>
    </source>
</evidence>
<accession>A0ABS7WP22</accession>
<keyword evidence="6 7" id="KW-0862">Zinc</keyword>
<keyword evidence="4 7" id="KW-0255">Endonuclease</keyword>
<dbReference type="HAMAP" id="MF_00009">
    <property type="entry name" value="Endoribonucl_YbeY"/>
    <property type="match status" value="1"/>
</dbReference>
<evidence type="ECO:0000313" key="8">
    <source>
        <dbReference type="EMBL" id="MBZ7986521.1"/>
    </source>
</evidence>
<keyword evidence="7" id="KW-0698">rRNA processing</keyword>
<name>A0ABS7WP22_9BACT</name>
<feature type="binding site" evidence="7">
    <location>
        <position position="107"/>
    </location>
    <ligand>
        <name>Zn(2+)</name>
        <dbReference type="ChEBI" id="CHEBI:29105"/>
        <note>catalytic</note>
    </ligand>
</feature>
<comment type="similarity">
    <text evidence="1 7">Belongs to the endoribonuclease YbeY family.</text>
</comment>
<comment type="caution">
    <text evidence="8">The sequence shown here is derived from an EMBL/GenBank/DDBJ whole genome shotgun (WGS) entry which is preliminary data.</text>
</comment>
<proteinExistence type="inferred from homology"/>
<dbReference type="InterPro" id="IPR023091">
    <property type="entry name" value="MetalPrtase_cat_dom_sf_prd"/>
</dbReference>
<comment type="function">
    <text evidence="7">Single strand-specific metallo-endoribonuclease involved in late-stage 70S ribosome quality control and in maturation of the 3' terminus of the 16S rRNA.</text>
</comment>
<dbReference type="EMBL" id="JACGBB010000001">
    <property type="protein sequence ID" value="MBZ7986521.1"/>
    <property type="molecule type" value="Genomic_DNA"/>
</dbReference>
<dbReference type="PROSITE" id="PS01306">
    <property type="entry name" value="UPF0054"/>
    <property type="match status" value="1"/>
</dbReference>
<dbReference type="InterPro" id="IPR020549">
    <property type="entry name" value="YbeY_CS"/>
</dbReference>
<keyword evidence="3 7" id="KW-0479">Metal-binding</keyword>
<dbReference type="RefSeq" id="WP_172232142.1">
    <property type="nucleotide sequence ID" value="NZ_CP035946.1"/>
</dbReference>
<evidence type="ECO:0000256" key="5">
    <source>
        <dbReference type="ARBA" id="ARBA00022801"/>
    </source>
</evidence>
<keyword evidence="5 7" id="KW-0378">Hydrolase</keyword>
<evidence type="ECO:0000256" key="7">
    <source>
        <dbReference type="HAMAP-Rule" id="MF_00009"/>
    </source>
</evidence>
<dbReference type="SUPFAM" id="SSF55486">
    <property type="entry name" value="Metalloproteases ('zincins'), catalytic domain"/>
    <property type="match status" value="1"/>
</dbReference>
<evidence type="ECO:0000256" key="4">
    <source>
        <dbReference type="ARBA" id="ARBA00022759"/>
    </source>
</evidence>
<sequence>MIIYEDTLDISYLIPIYELLCNDDIELLFVDSVNMQEINLNTRNINKSTDVLSFPHDNSFINSHFAGSIVINIDLAKEKSLEFKHSFEDEVCLLFIHGLLHLLGYDHEVDDGQMRQKECELIKKFNLPNSLIVRTEL</sequence>
<dbReference type="NCBIfam" id="TIGR00043">
    <property type="entry name" value="rRNA maturation RNase YbeY"/>
    <property type="match status" value="1"/>
</dbReference>
<keyword evidence="7" id="KW-0963">Cytoplasm</keyword>
<dbReference type="PANTHER" id="PTHR46986:SF1">
    <property type="entry name" value="ENDORIBONUCLEASE YBEY, CHLOROPLASTIC"/>
    <property type="match status" value="1"/>
</dbReference>
<organism evidence="8 9">
    <name type="scientific">Campylobacter canadensis</name>
    <dbReference type="NCBI Taxonomy" id="449520"/>
    <lineage>
        <taxon>Bacteria</taxon>
        <taxon>Pseudomonadati</taxon>
        <taxon>Campylobacterota</taxon>
        <taxon>Epsilonproteobacteria</taxon>
        <taxon>Campylobacterales</taxon>
        <taxon>Campylobacteraceae</taxon>
        <taxon>Campylobacter</taxon>
    </lineage>
</organism>
<dbReference type="InterPro" id="IPR002036">
    <property type="entry name" value="YbeY"/>
</dbReference>